<keyword evidence="3" id="KW-1185">Reference proteome</keyword>
<evidence type="ECO:0000313" key="2">
    <source>
        <dbReference type="EMBL" id="KAK8873889.1"/>
    </source>
</evidence>
<comment type="caution">
    <text evidence="2">The sequence shown here is derived from an EMBL/GenBank/DDBJ whole genome shotgun (WGS) entry which is preliminary data.</text>
</comment>
<gene>
    <name evidence="2" type="ORF">PGQ11_004403</name>
</gene>
<evidence type="ECO:0000256" key="1">
    <source>
        <dbReference type="SAM" id="MobiDB-lite"/>
    </source>
</evidence>
<reference evidence="2 3" key="1">
    <citation type="journal article" date="2024" name="IMA Fungus">
        <title>Apiospora arundinis, a panoply of carbohydrate-active enzymes and secondary metabolites.</title>
        <authorList>
            <person name="Sorensen T."/>
            <person name="Petersen C."/>
            <person name="Muurmann A.T."/>
            <person name="Christiansen J.V."/>
            <person name="Brundto M.L."/>
            <person name="Overgaard C.K."/>
            <person name="Boysen A.T."/>
            <person name="Wollenberg R.D."/>
            <person name="Larsen T.O."/>
            <person name="Sorensen J.L."/>
            <person name="Nielsen K.L."/>
            <person name="Sondergaard T.E."/>
        </authorList>
    </citation>
    <scope>NUCLEOTIDE SEQUENCE [LARGE SCALE GENOMIC DNA]</scope>
    <source>
        <strain evidence="2 3">AAU 773</strain>
    </source>
</reference>
<dbReference type="Proteomes" id="UP001390339">
    <property type="component" value="Unassembled WGS sequence"/>
</dbReference>
<sequence length="385" mass="45135">MNCFGPPPRKRKSSSKKNKSKKSSANMMPDPIDILLNEEFERAKATRKFAYFRSFMGNPSSDQPAFSFQSNWWEPSHNLRRSDWATHHDTLNETFAKTKENGSNIESLRSAVDGMYESHGNYTKKNGDDHDRIIKAQEVQEAQMKKHGDSLDKILQISQGLDEDVRRRRELEEQQRMRDALKNSFEQGKQAQLDTDVKKRWELEEQKRLQEALFESYEKGRKAQFEVQEQITKSPPPAATSVKNTDTPPLPRVEALSDHLLSKIQQREEDERLEYSHRQWHARLEDEEERVNRREQNKAARLARLMGEDSRLRARMGASREDMLPQERMFPAPRYRVDYEDESLELGAPWGNDMTDRRAPPQRYSRTGGGRRTHPRYSSEFGYFP</sequence>
<accession>A0ABR2J7W3</accession>
<feature type="region of interest" description="Disordered" evidence="1">
    <location>
        <begin position="346"/>
        <end position="385"/>
    </location>
</feature>
<organism evidence="2 3">
    <name type="scientific">Apiospora arundinis</name>
    <dbReference type="NCBI Taxonomy" id="335852"/>
    <lineage>
        <taxon>Eukaryota</taxon>
        <taxon>Fungi</taxon>
        <taxon>Dikarya</taxon>
        <taxon>Ascomycota</taxon>
        <taxon>Pezizomycotina</taxon>
        <taxon>Sordariomycetes</taxon>
        <taxon>Xylariomycetidae</taxon>
        <taxon>Amphisphaeriales</taxon>
        <taxon>Apiosporaceae</taxon>
        <taxon>Apiospora</taxon>
    </lineage>
</organism>
<feature type="region of interest" description="Disordered" evidence="1">
    <location>
        <begin position="1"/>
        <end position="30"/>
    </location>
</feature>
<name>A0ABR2J7W3_9PEZI</name>
<feature type="compositionally biased region" description="Basic residues" evidence="1">
    <location>
        <begin position="8"/>
        <end position="22"/>
    </location>
</feature>
<proteinExistence type="predicted"/>
<dbReference type="EMBL" id="JAPCWZ010000003">
    <property type="protein sequence ID" value="KAK8873889.1"/>
    <property type="molecule type" value="Genomic_DNA"/>
</dbReference>
<evidence type="ECO:0000313" key="3">
    <source>
        <dbReference type="Proteomes" id="UP001390339"/>
    </source>
</evidence>
<feature type="region of interest" description="Disordered" evidence="1">
    <location>
        <begin position="229"/>
        <end position="248"/>
    </location>
</feature>
<protein>
    <submittedName>
        <fullName evidence="2">Uncharacterized protein</fullName>
    </submittedName>
</protein>